<dbReference type="EMBL" id="CP007128">
    <property type="protein sequence ID" value="AHG91292.1"/>
    <property type="molecule type" value="Genomic_DNA"/>
</dbReference>
<dbReference type="SUPFAM" id="SSF55874">
    <property type="entry name" value="ATPase domain of HSP90 chaperone/DNA topoisomerase II/histidine kinase"/>
    <property type="match status" value="1"/>
</dbReference>
<organism evidence="3 4">
    <name type="scientific">Gemmatirosa kalamazoonensis</name>
    <dbReference type="NCBI Taxonomy" id="861299"/>
    <lineage>
        <taxon>Bacteria</taxon>
        <taxon>Pseudomonadati</taxon>
        <taxon>Gemmatimonadota</taxon>
        <taxon>Gemmatimonadia</taxon>
        <taxon>Gemmatimonadales</taxon>
        <taxon>Gemmatimonadaceae</taxon>
        <taxon>Gemmatirosa</taxon>
    </lineage>
</organism>
<dbReference type="RefSeq" id="WP_025412743.1">
    <property type="nucleotide sequence ID" value="NZ_CP007128.1"/>
</dbReference>
<dbReference type="InParanoid" id="W0RLH7"/>
<dbReference type="Proteomes" id="UP000019151">
    <property type="component" value="Chromosome"/>
</dbReference>
<evidence type="ECO:0000313" key="4">
    <source>
        <dbReference type="Proteomes" id="UP000019151"/>
    </source>
</evidence>
<name>W0RLH7_9BACT</name>
<gene>
    <name evidence="3" type="ORF">J421_3755</name>
</gene>
<dbReference type="OrthoDB" id="2570799at2"/>
<dbReference type="Gene3D" id="3.30.565.10">
    <property type="entry name" value="Histidine kinase-like ATPase, C-terminal domain"/>
    <property type="match status" value="1"/>
</dbReference>
<dbReference type="KEGG" id="gba:J421_3755"/>
<reference evidence="3 4" key="1">
    <citation type="journal article" date="2014" name="Genome Announc.">
        <title>Genome Sequence and Methylome of Soil Bacterium Gemmatirosa kalamazoonensis KBS708T, a Member of the Rarely Cultivated Gemmatimonadetes Phylum.</title>
        <authorList>
            <person name="Debruyn J.M."/>
            <person name="Radosevich M."/>
            <person name="Wommack K.E."/>
            <person name="Polson S.W."/>
            <person name="Hauser L.J."/>
            <person name="Fawaz M.N."/>
            <person name="Korlach J."/>
            <person name="Tsai Y.C."/>
        </authorList>
    </citation>
    <scope>NUCLEOTIDE SEQUENCE [LARGE SCALE GENOMIC DNA]</scope>
    <source>
        <strain evidence="3 4">KBS708</strain>
    </source>
</reference>
<dbReference type="InterPro" id="IPR036890">
    <property type="entry name" value="HATPase_C_sf"/>
</dbReference>
<dbReference type="Pfam" id="PF02518">
    <property type="entry name" value="HATPase_c"/>
    <property type="match status" value="1"/>
</dbReference>
<proteinExistence type="predicted"/>
<dbReference type="InterPro" id="IPR003594">
    <property type="entry name" value="HATPase_dom"/>
</dbReference>
<keyword evidence="4" id="KW-1185">Reference proteome</keyword>
<evidence type="ECO:0000259" key="2">
    <source>
        <dbReference type="Pfam" id="PF02518"/>
    </source>
</evidence>
<dbReference type="AlphaFoldDB" id="W0RLH7"/>
<dbReference type="STRING" id="861299.J421_3755"/>
<accession>W0RLH7</accession>
<feature type="region of interest" description="Disordered" evidence="1">
    <location>
        <begin position="289"/>
        <end position="310"/>
    </location>
</feature>
<dbReference type="HOGENOM" id="CLU_868074_0_0_0"/>
<protein>
    <recommendedName>
        <fullName evidence="2">Histidine kinase/HSP90-like ATPase domain-containing protein</fullName>
    </recommendedName>
</protein>
<evidence type="ECO:0000313" key="3">
    <source>
        <dbReference type="EMBL" id="AHG91292.1"/>
    </source>
</evidence>
<dbReference type="eggNOG" id="COG0643">
    <property type="taxonomic scope" value="Bacteria"/>
</dbReference>
<evidence type="ECO:0000256" key="1">
    <source>
        <dbReference type="SAM" id="MobiDB-lite"/>
    </source>
</evidence>
<sequence>MTTVITVPPSLDDATFEQIFEQLATLPPDARLLVDARHARWASPYGLTALLALAQSREVRPSFAPPDAEDTVSYWARTGFFRHAERLYDFGRPVPRARAAGESSVLLELTSVSQAGDVHEVVERIQERSKAILHDGLGLDARATIGFSMTLSEACQNIVEHAGRGGWVAVQTYTWRKRLGRRVVVIAVCDAGIGFRRSLEQNSSRPRGDRWDDGQALEAALLRNVSRFPDPGRGQGLAGIRRFISKWDGKLSIRSGTARIAIVPPWDDDEPLAERLPYFPGAQVQITIPETAPAPHGGPKAASAARNTAF</sequence>
<feature type="domain" description="Histidine kinase/HSP90-like ATPase" evidence="2">
    <location>
        <begin position="149"/>
        <end position="257"/>
    </location>
</feature>